<keyword evidence="1" id="KW-1133">Transmembrane helix</keyword>
<evidence type="ECO:0000256" key="1">
    <source>
        <dbReference type="SAM" id="Phobius"/>
    </source>
</evidence>
<accession>K2JDS8</accession>
<protein>
    <recommendedName>
        <fullName evidence="4">Membrane-bound metal-dependent hydrolase</fullName>
    </recommendedName>
</protein>
<proteinExistence type="predicted"/>
<evidence type="ECO:0008006" key="4">
    <source>
        <dbReference type="Google" id="ProtNLM"/>
    </source>
</evidence>
<dbReference type="PATRIC" id="fig|745411.4.peg.3287"/>
<dbReference type="AlphaFoldDB" id="K2JDS8"/>
<name>K2JDS8_9GAMM</name>
<dbReference type="EMBL" id="AMRI01000029">
    <property type="protein sequence ID" value="EKE68684.1"/>
    <property type="molecule type" value="Genomic_DNA"/>
</dbReference>
<organism evidence="2 3">
    <name type="scientific">Gallaecimonas xiamenensis 3-C-1</name>
    <dbReference type="NCBI Taxonomy" id="745411"/>
    <lineage>
        <taxon>Bacteria</taxon>
        <taxon>Pseudomonadati</taxon>
        <taxon>Pseudomonadota</taxon>
        <taxon>Gammaproteobacteria</taxon>
        <taxon>Enterobacterales</taxon>
        <taxon>Gallaecimonadaceae</taxon>
        <taxon>Gallaecimonas</taxon>
    </lineage>
</organism>
<dbReference type="Proteomes" id="UP000006755">
    <property type="component" value="Unassembled WGS sequence"/>
</dbReference>
<dbReference type="OrthoDB" id="289051at2"/>
<comment type="caution">
    <text evidence="2">The sequence shown here is derived from an EMBL/GenBank/DDBJ whole genome shotgun (WGS) entry which is preliminary data.</text>
</comment>
<keyword evidence="3" id="KW-1185">Reference proteome</keyword>
<dbReference type="Pfam" id="PF19617">
    <property type="entry name" value="DUF6122"/>
    <property type="match status" value="1"/>
</dbReference>
<evidence type="ECO:0000313" key="2">
    <source>
        <dbReference type="EMBL" id="EKE68684.1"/>
    </source>
</evidence>
<keyword evidence="1" id="KW-0812">Transmembrane</keyword>
<reference evidence="2 3" key="1">
    <citation type="journal article" date="2012" name="J. Bacteriol.">
        <title>Genome Sequence of Gallaecimonas xiamenensis Type Strain 3-C-1.</title>
        <authorList>
            <person name="Lai Q."/>
            <person name="Wang L."/>
            <person name="Wang W."/>
            <person name="Shao Z."/>
        </authorList>
    </citation>
    <scope>NUCLEOTIDE SEQUENCE [LARGE SCALE GENOMIC DNA]</scope>
    <source>
        <strain evidence="2 3">3-C-1</strain>
    </source>
</reference>
<evidence type="ECO:0000313" key="3">
    <source>
        <dbReference type="Proteomes" id="UP000006755"/>
    </source>
</evidence>
<sequence>MLSSQLHMVLHFLVPLLLALGFWRARWRLATLVMWATMAVDLDHLLATPVFDPLRCSIGFHPLHQGWAIGLYLVLALIPKSRWVGVGLLVHMALDGLDCLKLIG</sequence>
<gene>
    <name evidence="2" type="ORF">B3C1_16686</name>
</gene>
<dbReference type="RefSeq" id="WP_008486272.1">
    <property type="nucleotide sequence ID" value="NZ_AMRI01000029.1"/>
</dbReference>
<dbReference type="InterPro" id="IPR046125">
    <property type="entry name" value="DUF6122"/>
</dbReference>
<keyword evidence="1" id="KW-0472">Membrane</keyword>
<feature type="transmembrane region" description="Helical" evidence="1">
    <location>
        <begin position="6"/>
        <end position="25"/>
    </location>
</feature>
<dbReference type="STRING" id="745411.B3C1_16686"/>
<dbReference type="eggNOG" id="ENOG5032RPW">
    <property type="taxonomic scope" value="Bacteria"/>
</dbReference>